<protein>
    <submittedName>
        <fullName evidence="2">DUF3857 domain-containing protein</fullName>
    </submittedName>
</protein>
<dbReference type="Pfam" id="PF12969">
    <property type="entry name" value="DUF3857"/>
    <property type="match status" value="1"/>
</dbReference>
<gene>
    <name evidence="2" type="ORF">ENV41_03985</name>
</gene>
<evidence type="ECO:0000259" key="1">
    <source>
        <dbReference type="Pfam" id="PF12969"/>
    </source>
</evidence>
<dbReference type="EMBL" id="DTGG01000122">
    <property type="protein sequence ID" value="HFZ09272.1"/>
    <property type="molecule type" value="Genomic_DNA"/>
</dbReference>
<sequence length="580" mass="67583">MVLFYIILFGQFIAGRGDLVKYSYKEYRLGDSLLTIKEEKKILIKTEDAKEEFGTLVFPYDDSTENIKIIYARTISPDGDTINVPENAINRVADPIIDAYPFLKNRKELHISFVSIKPGSTIEYCIERTVRNFEYVDGIEYFRTTIPVEYSKMVFYFSPDAGLRFQKGNVEGYDHYERLRGSSGCRIYEFEVKDLPEIFRNRWGGFPPQYLISPYVIFSTFPTWDSLAHYLLAHYKRIESVKPQKFDLYRLEELSKKINSPEDESFKIQGYVPLNRERSASFNSMTYPEEILKLISSFEGLSPAFVLRYGFDTLKVIPALSTIESIILYDGKSFLYPFQGEKKILSTPYEGHVAIVLSLDLNSYSVQEVEGKDVYAETLIVDIPKKLISFSKWIPSYRFLGSFSRSWSEEEEELENIKNFVSPNEFAEYGVIKDFKAVLKNQKDVEKPYYINGKVRLKNIGSQSGRYLILNIPEMPKIDPELFRNGFYLGFRNVLKREVCFIVKIPKGYIIKYVPPSVSYSDRNLSLERDLKVDQDRVTIQQRMVYLKRYIGYSDLIKINGTPEVNDFWSTHVVILERKH</sequence>
<reference evidence="2" key="1">
    <citation type="journal article" date="2020" name="mSystems">
        <title>Genome- and Community-Level Interaction Insights into Carbon Utilization and Element Cycling Functions of Hydrothermarchaeota in Hydrothermal Sediment.</title>
        <authorList>
            <person name="Zhou Z."/>
            <person name="Liu Y."/>
            <person name="Xu W."/>
            <person name="Pan J."/>
            <person name="Luo Z.H."/>
            <person name="Li M."/>
        </authorList>
    </citation>
    <scope>NUCLEOTIDE SEQUENCE [LARGE SCALE GENOMIC DNA]</scope>
    <source>
        <strain evidence="2">SpSt-757</strain>
    </source>
</reference>
<dbReference type="Gene3D" id="2.60.40.3140">
    <property type="match status" value="1"/>
</dbReference>
<name>A0A7V3JAB2_UNCC3</name>
<feature type="domain" description="DUF3857" evidence="1">
    <location>
        <begin position="35"/>
        <end position="197"/>
    </location>
</feature>
<proteinExistence type="predicted"/>
<accession>A0A7V3JAB2</accession>
<organism evidence="2">
    <name type="scientific">candidate division CPR3 bacterium</name>
    <dbReference type="NCBI Taxonomy" id="2268181"/>
    <lineage>
        <taxon>Bacteria</taxon>
        <taxon>Bacteria division CPR3</taxon>
    </lineage>
</organism>
<comment type="caution">
    <text evidence="2">The sequence shown here is derived from an EMBL/GenBank/DDBJ whole genome shotgun (WGS) entry which is preliminary data.</text>
</comment>
<dbReference type="AlphaFoldDB" id="A0A7V3JAB2"/>
<evidence type="ECO:0000313" key="2">
    <source>
        <dbReference type="EMBL" id="HFZ09272.1"/>
    </source>
</evidence>
<dbReference type="InterPro" id="IPR024618">
    <property type="entry name" value="DUF3857"/>
</dbReference>